<dbReference type="InterPro" id="IPR038213">
    <property type="entry name" value="IFI6/IFI27-like_sf"/>
</dbReference>
<dbReference type="PANTHER" id="PTHR16932:SF18">
    <property type="entry name" value="INTERFERON, ALPHA-INDUCIBLE PROTEIN 27-LIKE 2"/>
    <property type="match status" value="1"/>
</dbReference>
<evidence type="ECO:0000256" key="3">
    <source>
        <dbReference type="ARBA" id="ARBA00022692"/>
    </source>
</evidence>
<evidence type="ECO:0000256" key="1">
    <source>
        <dbReference type="ARBA" id="ARBA00004141"/>
    </source>
</evidence>
<feature type="transmembrane region" description="Helical" evidence="6">
    <location>
        <begin position="20"/>
        <end position="42"/>
    </location>
</feature>
<dbReference type="PANTHER" id="PTHR16932">
    <property type="entry name" value="INTERFERON ALPHA-INDUCIBLE PROTEIN 27"/>
    <property type="match status" value="1"/>
</dbReference>
<dbReference type="Pfam" id="PF06140">
    <property type="entry name" value="Ifi-6-16"/>
    <property type="match status" value="1"/>
</dbReference>
<organism evidence="7 8">
    <name type="scientific">Pantherophis guttatus</name>
    <name type="common">Corn snake</name>
    <name type="synonym">Elaphe guttata</name>
    <dbReference type="NCBI Taxonomy" id="94885"/>
    <lineage>
        <taxon>Eukaryota</taxon>
        <taxon>Metazoa</taxon>
        <taxon>Chordata</taxon>
        <taxon>Craniata</taxon>
        <taxon>Vertebrata</taxon>
        <taxon>Euteleostomi</taxon>
        <taxon>Lepidosauria</taxon>
        <taxon>Squamata</taxon>
        <taxon>Bifurcata</taxon>
        <taxon>Unidentata</taxon>
        <taxon>Episquamata</taxon>
        <taxon>Toxicofera</taxon>
        <taxon>Serpentes</taxon>
        <taxon>Colubroidea</taxon>
        <taxon>Colubridae</taxon>
        <taxon>Colubrinae</taxon>
        <taxon>Pantherophis</taxon>
    </lineage>
</organism>
<evidence type="ECO:0000256" key="6">
    <source>
        <dbReference type="SAM" id="Phobius"/>
    </source>
</evidence>
<keyword evidence="5 6" id="KW-0472">Membrane</keyword>
<evidence type="ECO:0000256" key="5">
    <source>
        <dbReference type="ARBA" id="ARBA00023136"/>
    </source>
</evidence>
<evidence type="ECO:0000256" key="2">
    <source>
        <dbReference type="ARBA" id="ARBA00007262"/>
    </source>
</evidence>
<dbReference type="InterPro" id="IPR009311">
    <property type="entry name" value="IFI6/IFI27-like"/>
</dbReference>
<name>A0A6P9BDL8_PANGU</name>
<dbReference type="GeneID" id="117663357"/>
<dbReference type="Proteomes" id="UP001652622">
    <property type="component" value="Unplaced"/>
</dbReference>
<reference evidence="8" key="1">
    <citation type="submission" date="2025-08" db="UniProtKB">
        <authorList>
            <consortium name="RefSeq"/>
        </authorList>
    </citation>
    <scope>IDENTIFICATION</scope>
    <source>
        <tissue evidence="8">Blood</tissue>
    </source>
</reference>
<dbReference type="RefSeq" id="XP_034269352.2">
    <property type="nucleotide sequence ID" value="XM_034413461.2"/>
</dbReference>
<keyword evidence="4 6" id="KW-1133">Transmembrane helix</keyword>
<keyword evidence="7" id="KW-1185">Reference proteome</keyword>
<evidence type="ECO:0000313" key="7">
    <source>
        <dbReference type="Proteomes" id="UP001652622"/>
    </source>
</evidence>
<comment type="similarity">
    <text evidence="2">Belongs to the IFI6/IFI27 family.</text>
</comment>
<dbReference type="Gene3D" id="6.10.110.10">
    <property type="match status" value="1"/>
</dbReference>
<accession>A0A6P9BDL8</accession>
<evidence type="ECO:0000256" key="4">
    <source>
        <dbReference type="ARBA" id="ARBA00022989"/>
    </source>
</evidence>
<sequence length="127" mass="11897">MVLVNPLRGAPASFSKNNLVLFPLLTYKVPVAGASTATMGFLTGATIGLGAAVIGAPLVLSAVGFMAAGIAAGSLAAKMMSAAAIANGGGVAAGSLVALGQSAGMAGLSVATKAAITATGVVVGLLV</sequence>
<comment type="subcellular location">
    <subcellularLocation>
        <location evidence="1">Membrane</location>
        <topology evidence="1">Multi-pass membrane protein</topology>
    </subcellularLocation>
</comment>
<dbReference type="OMA" id="THRMFFW"/>
<evidence type="ECO:0000313" key="8">
    <source>
        <dbReference type="RefSeq" id="XP_034269352.2"/>
    </source>
</evidence>
<gene>
    <name evidence="8" type="primary">LOC117663357</name>
</gene>
<proteinExistence type="inferred from homology"/>
<protein>
    <submittedName>
        <fullName evidence="8">Interferon alpha-inducible protein 27-like protein 2A isoform X1</fullName>
    </submittedName>
</protein>
<feature type="transmembrane region" description="Helical" evidence="6">
    <location>
        <begin position="106"/>
        <end position="126"/>
    </location>
</feature>
<keyword evidence="3 6" id="KW-0812">Transmembrane</keyword>
<feature type="transmembrane region" description="Helical" evidence="6">
    <location>
        <begin position="49"/>
        <end position="73"/>
    </location>
</feature>